<protein>
    <submittedName>
        <fullName evidence="1">Uncharacterized protein</fullName>
    </submittedName>
</protein>
<evidence type="ECO:0000313" key="1">
    <source>
        <dbReference type="EMBL" id="PQO32019.1"/>
    </source>
</evidence>
<dbReference type="RefSeq" id="WP_105331032.1">
    <property type="nucleotide sequence ID" value="NZ_PUHY01000012.1"/>
</dbReference>
<dbReference type="Proteomes" id="UP000238322">
    <property type="component" value="Unassembled WGS sequence"/>
</dbReference>
<gene>
    <name evidence="1" type="ORF">C5Y83_17375</name>
</gene>
<organism evidence="1 2">
    <name type="scientific">Blastopirellula marina</name>
    <dbReference type="NCBI Taxonomy" id="124"/>
    <lineage>
        <taxon>Bacteria</taxon>
        <taxon>Pseudomonadati</taxon>
        <taxon>Planctomycetota</taxon>
        <taxon>Planctomycetia</taxon>
        <taxon>Pirellulales</taxon>
        <taxon>Pirellulaceae</taxon>
        <taxon>Blastopirellula</taxon>
    </lineage>
</organism>
<dbReference type="EMBL" id="PUHY01000012">
    <property type="protein sequence ID" value="PQO32019.1"/>
    <property type="molecule type" value="Genomic_DNA"/>
</dbReference>
<name>A0A2S8FIJ5_9BACT</name>
<sequence>MGWEYFTQDQGLGNLLFREISPRAYGFGGPGDNRFDLESMQQVDFYFHRSFPGLMEDNEYYWQQVSKGSQLAIRAKYNLFLNLETPRNFPTIVEAKLSLGINGDVEKDHRLIQTLRHARDEGGIRLSIFGFGESTIAPERLREMRGQFQAKACIKAIDLLLRIQALRDARGSEQAEAEKNLWSFLDGLEDIERQTMTHYCVIYVPEGMTKLVKQLKAEVQRDRFHPVDSVQIKPR</sequence>
<reference evidence="1 2" key="1">
    <citation type="submission" date="2018-02" db="EMBL/GenBank/DDBJ databases">
        <title>Comparative genomes isolates from brazilian mangrove.</title>
        <authorList>
            <person name="Araujo J.E."/>
            <person name="Taketani R.G."/>
            <person name="Silva M.C.P."/>
            <person name="Loureco M.V."/>
            <person name="Andreote F.D."/>
        </authorList>
    </citation>
    <scope>NUCLEOTIDE SEQUENCE [LARGE SCALE GENOMIC DNA]</scope>
    <source>
        <strain evidence="1 2">Hex-1 MGV</strain>
    </source>
</reference>
<comment type="caution">
    <text evidence="1">The sequence shown here is derived from an EMBL/GenBank/DDBJ whole genome shotgun (WGS) entry which is preliminary data.</text>
</comment>
<evidence type="ECO:0000313" key="2">
    <source>
        <dbReference type="Proteomes" id="UP000238322"/>
    </source>
</evidence>
<accession>A0A2S8FIJ5</accession>
<dbReference type="AlphaFoldDB" id="A0A2S8FIJ5"/>
<proteinExistence type="predicted"/>